<accession>A0A8K0X5Y6</accession>
<feature type="compositionally biased region" description="Basic and acidic residues" evidence="5">
    <location>
        <begin position="431"/>
        <end position="445"/>
    </location>
</feature>
<keyword evidence="2 4" id="KW-0378">Hydrolase</keyword>
<dbReference type="AlphaFoldDB" id="A0A8K0X5Y6"/>
<protein>
    <recommendedName>
        <fullName evidence="6">Peptidase S8/S53 domain-containing protein</fullName>
    </recommendedName>
</protein>
<dbReference type="Gene3D" id="1.25.40.20">
    <property type="entry name" value="Ankyrin repeat-containing domain"/>
    <property type="match status" value="1"/>
</dbReference>
<name>A0A8K0X5Y6_9PEZI</name>
<dbReference type="EMBL" id="JAGPXD010000002">
    <property type="protein sequence ID" value="KAH7368337.1"/>
    <property type="molecule type" value="Genomic_DNA"/>
</dbReference>
<dbReference type="InterPro" id="IPR036852">
    <property type="entry name" value="Peptidase_S8/S53_dom_sf"/>
</dbReference>
<evidence type="ECO:0000313" key="7">
    <source>
        <dbReference type="EMBL" id="KAH7368337.1"/>
    </source>
</evidence>
<dbReference type="InterPro" id="IPR015500">
    <property type="entry name" value="Peptidase_S8_subtilisin-rel"/>
</dbReference>
<dbReference type="SUPFAM" id="SSF48403">
    <property type="entry name" value="Ankyrin repeat"/>
    <property type="match status" value="1"/>
</dbReference>
<comment type="caution">
    <text evidence="7">The sequence shown here is derived from an EMBL/GenBank/DDBJ whole genome shotgun (WGS) entry which is preliminary data.</text>
</comment>
<proteinExistence type="inferred from homology"/>
<feature type="region of interest" description="Disordered" evidence="5">
    <location>
        <begin position="1"/>
        <end position="23"/>
    </location>
</feature>
<feature type="region of interest" description="Disordered" evidence="5">
    <location>
        <begin position="782"/>
        <end position="803"/>
    </location>
</feature>
<dbReference type="GO" id="GO:0006508">
    <property type="term" value="P:proteolysis"/>
    <property type="evidence" value="ECO:0007669"/>
    <property type="project" value="UniProtKB-KW"/>
</dbReference>
<evidence type="ECO:0000256" key="3">
    <source>
        <dbReference type="ARBA" id="ARBA00022825"/>
    </source>
</evidence>
<feature type="active site" description="Charge relay system" evidence="4">
    <location>
        <position position="851"/>
    </location>
</feature>
<evidence type="ECO:0000256" key="4">
    <source>
        <dbReference type="PROSITE-ProRule" id="PRU01240"/>
    </source>
</evidence>
<gene>
    <name evidence="7" type="ORF">B0T11DRAFT_276850</name>
</gene>
<feature type="region of interest" description="Disordered" evidence="5">
    <location>
        <begin position="287"/>
        <end position="355"/>
    </location>
</feature>
<evidence type="ECO:0000256" key="1">
    <source>
        <dbReference type="ARBA" id="ARBA00022670"/>
    </source>
</evidence>
<feature type="compositionally biased region" description="Basic and acidic residues" evidence="5">
    <location>
        <begin position="378"/>
        <end position="392"/>
    </location>
</feature>
<feature type="active site" description="Charge relay system" evidence="4">
    <location>
        <position position="1063"/>
    </location>
</feature>
<dbReference type="GO" id="GO:0004252">
    <property type="term" value="F:serine-type endopeptidase activity"/>
    <property type="evidence" value="ECO:0007669"/>
    <property type="project" value="UniProtKB-UniRule"/>
</dbReference>
<evidence type="ECO:0000259" key="6">
    <source>
        <dbReference type="Pfam" id="PF00082"/>
    </source>
</evidence>
<keyword evidence="1 4" id="KW-0645">Protease</keyword>
<reference evidence="7" key="1">
    <citation type="journal article" date="2021" name="Nat. Commun.">
        <title>Genetic determinants of endophytism in the Arabidopsis root mycobiome.</title>
        <authorList>
            <person name="Mesny F."/>
            <person name="Miyauchi S."/>
            <person name="Thiergart T."/>
            <person name="Pickel B."/>
            <person name="Atanasova L."/>
            <person name="Karlsson M."/>
            <person name="Huettel B."/>
            <person name="Barry K.W."/>
            <person name="Haridas S."/>
            <person name="Chen C."/>
            <person name="Bauer D."/>
            <person name="Andreopoulos W."/>
            <person name="Pangilinan J."/>
            <person name="LaButti K."/>
            <person name="Riley R."/>
            <person name="Lipzen A."/>
            <person name="Clum A."/>
            <person name="Drula E."/>
            <person name="Henrissat B."/>
            <person name="Kohler A."/>
            <person name="Grigoriev I.V."/>
            <person name="Martin F.M."/>
            <person name="Hacquard S."/>
        </authorList>
    </citation>
    <scope>NUCLEOTIDE SEQUENCE</scope>
    <source>
        <strain evidence="7">MPI-CAGE-AT-0016</strain>
    </source>
</reference>
<dbReference type="Gene3D" id="3.40.50.200">
    <property type="entry name" value="Peptidase S8/S53 domain"/>
    <property type="match status" value="1"/>
</dbReference>
<evidence type="ECO:0000256" key="2">
    <source>
        <dbReference type="ARBA" id="ARBA00022801"/>
    </source>
</evidence>
<keyword evidence="8" id="KW-1185">Reference proteome</keyword>
<feature type="active site" description="Charge relay system" evidence="4">
    <location>
        <position position="888"/>
    </location>
</feature>
<evidence type="ECO:0000256" key="5">
    <source>
        <dbReference type="SAM" id="MobiDB-lite"/>
    </source>
</evidence>
<feature type="compositionally biased region" description="Basic and acidic residues" evidence="5">
    <location>
        <begin position="323"/>
        <end position="355"/>
    </location>
</feature>
<feature type="compositionally biased region" description="Basic and acidic residues" evidence="5">
    <location>
        <begin position="782"/>
        <end position="791"/>
    </location>
</feature>
<dbReference type="SMART" id="SM00248">
    <property type="entry name" value="ANK"/>
    <property type="match status" value="3"/>
</dbReference>
<dbReference type="SUPFAM" id="SSF52743">
    <property type="entry name" value="Subtilisin-like"/>
    <property type="match status" value="1"/>
</dbReference>
<sequence length="1178" mass="131490">MSLFGESDNEQHGGGYDSEFEGFDPEATVQDASNLRGLREEDYGERLKAAGKAIKSKRSYVTQADLDNFFDEFGDIAGRPFSKGVGNILHTLVEVVQHTDDIEPSQMELLLRQLVKDYPHLLKFSNKDGFNPLLMATRNSQNELVQYMVSECVLSAQAGGEHGDSLTEAMSQQEQAGNACLHVAIKERLEPATVRLLIENATDEVLALRGESGRTPMHLAVDFRQYTDERASLVALFVERDLMSLRSNPAPRATFLDLADHGGLSVYQEHERTRLVVTKEYDDWLQKRSDPEKNKRDKAVNGMEPPSKPTAREPRAAASSKEVATRRDGPTRAIGDRGADRTERGAEKELDERELLRQKKKAEEAARLKDGLLSAKAGLREDRDGSGRDNSRARPARASDLPANLAQLNTAAKSPEPAPNTPIKRSNTMRFDAKPAQDPVQEKPKPRPSIKPKPSRKKASMPERWRNSDALLLTLKLHYMRTRNEEMALSFLYGANHHDVRISFDYDRLPRKLVWSDFTNRLGKDHSSGIKFDRVLQYVSFPHVEVTERGVRADREREAELKTGIRQLGGLGRKDMKFFFNWLHNKGVRHIIQLSVEDSGDANGKVHSDQAIQDSLERFVVDSLDWRKMDLDPETILHVGSKAAQKEQPAPEESQDAVLAPEAQLKQLYLRWSGSNAVLRAWGSQDGLAMLPQLETIYLFRPSSEKLFDNAQWTNKKIREFQDRLNQNRKQLGRSRAELAGAQEALRVLGTAATDDQSQPDLDRPLNDVQVIATDIGAEEQRNAASRDRAHFSASSPAKGVNSHRWLNSTTRFAEEMKPFWDQTVLEFLQSRQNKGTAEGIENDVVVALIDDGVDVFETAYSNQVLEGKSFDFHDGKVRPPFSSARGHGSVMANMILRICPMAKVYPIRLRTFDNPNGKTNIDKDYAAQAVQAALDKKATIISMSWTLPMSKEKGDEAAKNKLHKVLEKAVERKVLMFCSAPDEGNFSELDYPSGPWRDRFFRIGAASADGKIFSWTPEVGITYVLPGVDVVRDQISSRVFDTSSSSRGAIRAAEIKYETGSSVATALAAGLAAMIMYCVKASILSVKTANQNKGDIVGFIPDDGATLIADPDAMKRAFALLGSVTSNRFVQVWEELDKVSETLETWRRTTDPPPEVRLGFIKEFSAFGLKLAAAIKP</sequence>
<evidence type="ECO:0000313" key="8">
    <source>
        <dbReference type="Proteomes" id="UP000813385"/>
    </source>
</evidence>
<feature type="region of interest" description="Disordered" evidence="5">
    <location>
        <begin position="376"/>
        <end position="463"/>
    </location>
</feature>
<dbReference type="InterPro" id="IPR000209">
    <property type="entry name" value="Peptidase_S8/S53_dom"/>
</dbReference>
<dbReference type="InterPro" id="IPR002110">
    <property type="entry name" value="Ankyrin_rpt"/>
</dbReference>
<feature type="domain" description="Peptidase S8/S53" evidence="6">
    <location>
        <begin position="843"/>
        <end position="1078"/>
    </location>
</feature>
<dbReference type="PRINTS" id="PR00723">
    <property type="entry name" value="SUBTILISIN"/>
</dbReference>
<feature type="compositionally biased region" description="Basic and acidic residues" evidence="5">
    <location>
        <begin position="287"/>
        <end position="299"/>
    </location>
</feature>
<feature type="compositionally biased region" description="Basic residues" evidence="5">
    <location>
        <begin position="446"/>
        <end position="459"/>
    </location>
</feature>
<dbReference type="OrthoDB" id="5093543at2759"/>
<organism evidence="7 8">
    <name type="scientific">Plectosphaerella cucumerina</name>
    <dbReference type="NCBI Taxonomy" id="40658"/>
    <lineage>
        <taxon>Eukaryota</taxon>
        <taxon>Fungi</taxon>
        <taxon>Dikarya</taxon>
        <taxon>Ascomycota</taxon>
        <taxon>Pezizomycotina</taxon>
        <taxon>Sordariomycetes</taxon>
        <taxon>Hypocreomycetidae</taxon>
        <taxon>Glomerellales</taxon>
        <taxon>Plectosphaerellaceae</taxon>
        <taxon>Plectosphaerella</taxon>
    </lineage>
</organism>
<comment type="similarity">
    <text evidence="4">Belongs to the peptidase S8 family.</text>
</comment>
<keyword evidence="3 4" id="KW-0720">Serine protease</keyword>
<dbReference type="Pfam" id="PF00082">
    <property type="entry name" value="Peptidase_S8"/>
    <property type="match status" value="1"/>
</dbReference>
<dbReference type="PROSITE" id="PS51892">
    <property type="entry name" value="SUBTILASE"/>
    <property type="match status" value="1"/>
</dbReference>
<dbReference type="InterPro" id="IPR036770">
    <property type="entry name" value="Ankyrin_rpt-contain_sf"/>
</dbReference>
<dbReference type="CDD" id="cd07491">
    <property type="entry name" value="Peptidases_S8_7"/>
    <property type="match status" value="1"/>
</dbReference>
<dbReference type="Proteomes" id="UP000813385">
    <property type="component" value="Unassembled WGS sequence"/>
</dbReference>